<sequence>METAAVAFGTRVTVAPFLSEHKYFDSDFLSPGSCPLPRDEQRAALAGAGFDVDEQFDWSYVGGSNDAVGPGEWEAFVAWLWEHPEVQQLYAAHGDETTVAVVTHGNYLRLGVLPCGYSHPKNTQAYAVRLQKPAASTLAEGEADVREVTVLYEPRPG</sequence>
<evidence type="ECO:0000313" key="2">
    <source>
        <dbReference type="Proteomes" id="UP000013827"/>
    </source>
</evidence>
<reference evidence="1" key="2">
    <citation type="submission" date="2024-10" db="UniProtKB">
        <authorList>
            <consortium name="EnsemblProtists"/>
        </authorList>
    </citation>
    <scope>IDENTIFICATION</scope>
</reference>
<dbReference type="Proteomes" id="UP000013827">
    <property type="component" value="Unassembled WGS sequence"/>
</dbReference>
<dbReference type="GeneID" id="17281916"/>
<organism evidence="1 2">
    <name type="scientific">Emiliania huxleyi (strain CCMP1516)</name>
    <dbReference type="NCBI Taxonomy" id="280463"/>
    <lineage>
        <taxon>Eukaryota</taxon>
        <taxon>Haptista</taxon>
        <taxon>Haptophyta</taxon>
        <taxon>Prymnesiophyceae</taxon>
        <taxon>Isochrysidales</taxon>
        <taxon>Noelaerhabdaceae</taxon>
        <taxon>Emiliania</taxon>
    </lineage>
</organism>
<reference evidence="2" key="1">
    <citation type="journal article" date="2013" name="Nature">
        <title>Pan genome of the phytoplankton Emiliania underpins its global distribution.</title>
        <authorList>
            <person name="Read B.A."/>
            <person name="Kegel J."/>
            <person name="Klute M.J."/>
            <person name="Kuo A."/>
            <person name="Lefebvre S.C."/>
            <person name="Maumus F."/>
            <person name="Mayer C."/>
            <person name="Miller J."/>
            <person name="Monier A."/>
            <person name="Salamov A."/>
            <person name="Young J."/>
            <person name="Aguilar M."/>
            <person name="Claverie J.M."/>
            <person name="Frickenhaus S."/>
            <person name="Gonzalez K."/>
            <person name="Herman E.K."/>
            <person name="Lin Y.C."/>
            <person name="Napier J."/>
            <person name="Ogata H."/>
            <person name="Sarno A.F."/>
            <person name="Shmutz J."/>
            <person name="Schroeder D."/>
            <person name="de Vargas C."/>
            <person name="Verret F."/>
            <person name="von Dassow P."/>
            <person name="Valentin K."/>
            <person name="Van de Peer Y."/>
            <person name="Wheeler G."/>
            <person name="Dacks J.B."/>
            <person name="Delwiche C.F."/>
            <person name="Dyhrman S.T."/>
            <person name="Glockner G."/>
            <person name="John U."/>
            <person name="Richards T."/>
            <person name="Worden A.Z."/>
            <person name="Zhang X."/>
            <person name="Grigoriev I.V."/>
            <person name="Allen A.E."/>
            <person name="Bidle K."/>
            <person name="Borodovsky M."/>
            <person name="Bowler C."/>
            <person name="Brownlee C."/>
            <person name="Cock J.M."/>
            <person name="Elias M."/>
            <person name="Gladyshev V.N."/>
            <person name="Groth M."/>
            <person name="Guda C."/>
            <person name="Hadaegh A."/>
            <person name="Iglesias-Rodriguez M.D."/>
            <person name="Jenkins J."/>
            <person name="Jones B.M."/>
            <person name="Lawson T."/>
            <person name="Leese F."/>
            <person name="Lindquist E."/>
            <person name="Lobanov A."/>
            <person name="Lomsadze A."/>
            <person name="Malik S.B."/>
            <person name="Marsh M.E."/>
            <person name="Mackinder L."/>
            <person name="Mock T."/>
            <person name="Mueller-Roeber B."/>
            <person name="Pagarete A."/>
            <person name="Parker M."/>
            <person name="Probert I."/>
            <person name="Quesneville H."/>
            <person name="Raines C."/>
            <person name="Rensing S.A."/>
            <person name="Riano-Pachon D.M."/>
            <person name="Richier S."/>
            <person name="Rokitta S."/>
            <person name="Shiraiwa Y."/>
            <person name="Soanes D.M."/>
            <person name="van der Giezen M."/>
            <person name="Wahlund T.M."/>
            <person name="Williams B."/>
            <person name="Wilson W."/>
            <person name="Wolfe G."/>
            <person name="Wurch L.L."/>
        </authorList>
    </citation>
    <scope>NUCLEOTIDE SEQUENCE</scope>
</reference>
<name>A0A0D3KLL1_EMIH1</name>
<dbReference type="EnsemblProtists" id="EOD24838">
    <property type="protein sequence ID" value="EOD24838"/>
    <property type="gene ID" value="EMIHUDRAFT_367577"/>
</dbReference>
<dbReference type="RefSeq" id="XP_005789075.1">
    <property type="nucleotide sequence ID" value="XM_005789018.1"/>
</dbReference>
<dbReference type="EnsemblProtists" id="EOD36646">
    <property type="protein sequence ID" value="EOD36646"/>
    <property type="gene ID" value="EMIHUDRAFT_362363"/>
</dbReference>
<evidence type="ECO:0008006" key="3">
    <source>
        <dbReference type="Google" id="ProtNLM"/>
    </source>
</evidence>
<protein>
    <recommendedName>
        <fullName evidence="3">Phosphoglycerate mutase</fullName>
    </recommendedName>
</protein>
<accession>A0A0D3KLL1</accession>
<dbReference type="PaxDb" id="2903-EOD24838"/>
<evidence type="ECO:0000313" key="1">
    <source>
        <dbReference type="EnsemblProtists" id="EOD36646"/>
    </source>
</evidence>
<keyword evidence="2" id="KW-1185">Reference proteome</keyword>
<dbReference type="HOGENOM" id="CLU_1681203_0_0_1"/>
<dbReference type="RefSeq" id="XP_005777267.1">
    <property type="nucleotide sequence ID" value="XM_005777210.1"/>
</dbReference>
<dbReference type="KEGG" id="ehx:EMIHUDRAFT_367577"/>
<dbReference type="AlphaFoldDB" id="A0A0D3KLL1"/>
<dbReference type="GeneID" id="17270383"/>
<proteinExistence type="predicted"/>
<dbReference type="KEGG" id="ehx:EMIHUDRAFT_362363"/>